<dbReference type="OrthoDB" id="3562084at2759"/>
<accession>A0A9P7Z5P4</accession>
<protein>
    <submittedName>
        <fullName evidence="1">Uncharacterized protein</fullName>
    </submittedName>
</protein>
<reference evidence="1" key="1">
    <citation type="journal article" date="2021" name="IMA Fungus">
        <title>Genomic characterization of three marine fungi, including Emericellopsis atlantica sp. nov. with signatures of a generalist lifestyle and marine biomass degradation.</title>
        <authorList>
            <person name="Hagestad O.C."/>
            <person name="Hou L."/>
            <person name="Andersen J.H."/>
            <person name="Hansen E.H."/>
            <person name="Altermark B."/>
            <person name="Li C."/>
            <person name="Kuhnert E."/>
            <person name="Cox R.J."/>
            <person name="Crous P.W."/>
            <person name="Spatafora J.W."/>
            <person name="Lail K."/>
            <person name="Amirebrahimi M."/>
            <person name="Lipzen A."/>
            <person name="Pangilinan J."/>
            <person name="Andreopoulos W."/>
            <person name="Hayes R.D."/>
            <person name="Ng V."/>
            <person name="Grigoriev I.V."/>
            <person name="Jackson S.A."/>
            <person name="Sutton T.D.S."/>
            <person name="Dobson A.D.W."/>
            <person name="Rama T."/>
        </authorList>
    </citation>
    <scope>NUCLEOTIDE SEQUENCE</scope>
    <source>
        <strain evidence="1">TRa3180A</strain>
    </source>
</reference>
<dbReference type="EMBL" id="MU253852">
    <property type="protein sequence ID" value="KAG9245343.1"/>
    <property type="molecule type" value="Genomic_DNA"/>
</dbReference>
<evidence type="ECO:0000313" key="1">
    <source>
        <dbReference type="EMBL" id="KAG9245343.1"/>
    </source>
</evidence>
<sequence>MRAALASLPETHPASCPTSCPAINLTVLTPYCPGPLLQLHPRPCVQPACILLSALYSSCSCPAAIPTSTVYTACLITTTCRSTCQAATSIVDGCNNPMSMGSSCSSVSVSAGDATPPFTTKKPLGTGCVTVTDTTGSALPATTCLRADCIYLNTIMQSCGCNQIFHMTSCKTTCGGACSTQYQTLYLPCPTSPPTGSVGGWPVVTGGYQLMRG</sequence>
<organism evidence="1 2">
    <name type="scientific">Calycina marina</name>
    <dbReference type="NCBI Taxonomy" id="1763456"/>
    <lineage>
        <taxon>Eukaryota</taxon>
        <taxon>Fungi</taxon>
        <taxon>Dikarya</taxon>
        <taxon>Ascomycota</taxon>
        <taxon>Pezizomycotina</taxon>
        <taxon>Leotiomycetes</taxon>
        <taxon>Helotiales</taxon>
        <taxon>Pezizellaceae</taxon>
        <taxon>Calycina</taxon>
    </lineage>
</organism>
<comment type="caution">
    <text evidence="1">The sequence shown here is derived from an EMBL/GenBank/DDBJ whole genome shotgun (WGS) entry which is preliminary data.</text>
</comment>
<keyword evidence="2" id="KW-1185">Reference proteome</keyword>
<evidence type="ECO:0000313" key="2">
    <source>
        <dbReference type="Proteomes" id="UP000887226"/>
    </source>
</evidence>
<dbReference type="AlphaFoldDB" id="A0A9P7Z5P4"/>
<dbReference type="Proteomes" id="UP000887226">
    <property type="component" value="Unassembled WGS sequence"/>
</dbReference>
<name>A0A9P7Z5P4_9HELO</name>
<proteinExistence type="predicted"/>
<gene>
    <name evidence="1" type="ORF">BJ878DRAFT_501967</name>
</gene>